<dbReference type="RefSeq" id="XP_011200471.2">
    <property type="nucleotide sequence ID" value="XM_011202169.4"/>
</dbReference>
<evidence type="ECO:0000256" key="4">
    <source>
        <dbReference type="ARBA" id="ARBA00022980"/>
    </source>
</evidence>
<gene>
    <name evidence="11" type="primary">RT26</name>
    <name evidence="13" type="synonym">LOC105224172</name>
</gene>
<feature type="coiled-coil region" evidence="9">
    <location>
        <begin position="123"/>
        <end position="168"/>
    </location>
</feature>
<dbReference type="AlphaFoldDB" id="A0A034VAJ9"/>
<evidence type="ECO:0000313" key="11">
    <source>
        <dbReference type="EMBL" id="JAC39544.1"/>
    </source>
</evidence>
<sequence length="234" mass="27465">MLRTTTGVLARLTINESKTSSSAFALEFVRWRRKPRWLPVAKSKLYRVPERKEQNAEERAELMRLHNNYKLQMRSLRQYLREEVLRLNVTTTADHIVLTPEQEEAEFARCMQENEAWNQKIAVERNERLLKERERQAVEIRERLEAARVREEERMERIEEIVRREKELAKTFITHENLETAIEQALANPVDYNFSIDLQGNIYRGRTTLPGGKGTPATSGVQDTEVQQTIEASN</sequence>
<evidence type="ECO:0000313" key="13">
    <source>
        <dbReference type="RefSeq" id="XP_011200472.1"/>
    </source>
</evidence>
<keyword evidence="5" id="KW-0496">Mitochondrion</keyword>
<organism evidence="11">
    <name type="scientific">Bactrocera dorsalis</name>
    <name type="common">Oriental fruit fly</name>
    <name type="synonym">Dacus dorsalis</name>
    <dbReference type="NCBI Taxonomy" id="27457"/>
    <lineage>
        <taxon>Eukaryota</taxon>
        <taxon>Metazoa</taxon>
        <taxon>Ecdysozoa</taxon>
        <taxon>Arthropoda</taxon>
        <taxon>Hexapoda</taxon>
        <taxon>Insecta</taxon>
        <taxon>Pterygota</taxon>
        <taxon>Neoptera</taxon>
        <taxon>Endopterygota</taxon>
        <taxon>Diptera</taxon>
        <taxon>Brachycera</taxon>
        <taxon>Muscomorpha</taxon>
        <taxon>Tephritoidea</taxon>
        <taxon>Tephritidae</taxon>
        <taxon>Bactrocera</taxon>
        <taxon>Bactrocera</taxon>
    </lineage>
</organism>
<dbReference type="RefSeq" id="XP_011200473.2">
    <property type="nucleotide sequence ID" value="XM_011202171.3"/>
</dbReference>
<keyword evidence="9" id="KW-0175">Coiled coil</keyword>
<dbReference type="RefSeq" id="XP_011200472.2">
    <property type="nucleotide sequence ID" value="XM_011202170.4"/>
</dbReference>
<keyword evidence="3" id="KW-0809">Transit peptide</keyword>
<comment type="subcellular location">
    <subcellularLocation>
        <location evidence="1">Mitochondrion</location>
    </subcellularLocation>
</comment>
<dbReference type="Proteomes" id="UP001652620">
    <property type="component" value="Chromosome 5"/>
</dbReference>
<dbReference type="GO" id="GO:0005763">
    <property type="term" value="C:mitochondrial small ribosomal subunit"/>
    <property type="evidence" value="ECO:0007669"/>
    <property type="project" value="InterPro"/>
</dbReference>
<feature type="region of interest" description="Disordered" evidence="10">
    <location>
        <begin position="207"/>
        <end position="234"/>
    </location>
</feature>
<evidence type="ECO:0000256" key="3">
    <source>
        <dbReference type="ARBA" id="ARBA00022946"/>
    </source>
</evidence>
<dbReference type="RefSeq" id="XP_011200472.1">
    <property type="nucleotide sequence ID" value="XM_011202170.3"/>
</dbReference>
<keyword evidence="12" id="KW-1185">Reference proteome</keyword>
<dbReference type="InterPro" id="IPR026140">
    <property type="entry name" value="Ribosomal_mS26"/>
</dbReference>
<comment type="similarity">
    <text evidence="2">Belongs to the mitochondrion-specific ribosomal protein mS26 family.</text>
</comment>
<dbReference type="Pfam" id="PF14943">
    <property type="entry name" value="MRP-S26"/>
    <property type="match status" value="1"/>
</dbReference>
<keyword evidence="4 11" id="KW-0689">Ribosomal protein</keyword>
<keyword evidence="6" id="KW-0687">Ribonucleoprotein</keyword>
<dbReference type="PANTHER" id="PTHR21035:SF2">
    <property type="entry name" value="SMALL RIBOSOMAL SUBUNIT PROTEIN MS26"/>
    <property type="match status" value="1"/>
</dbReference>
<dbReference type="PANTHER" id="PTHR21035">
    <property type="entry name" value="28S RIBOSOMAL PROTEIN S26, MITOCHONDRIAL"/>
    <property type="match status" value="1"/>
</dbReference>
<dbReference type="KEGG" id="bdr:105224172"/>
<evidence type="ECO:0000256" key="1">
    <source>
        <dbReference type="ARBA" id="ARBA00004173"/>
    </source>
</evidence>
<protein>
    <recommendedName>
        <fullName evidence="7">Small ribosomal subunit protein mS26</fullName>
    </recommendedName>
    <alternativeName>
        <fullName evidence="8">28S ribosomal protein S26, mitochondrial</fullName>
    </alternativeName>
</protein>
<proteinExistence type="inferred from homology"/>
<name>A0A034VAJ9_BACDO</name>
<dbReference type="EMBL" id="GAKP01019408">
    <property type="protein sequence ID" value="JAC39544.1"/>
    <property type="molecule type" value="Transcribed_RNA"/>
</dbReference>
<accession>A0A034VAJ9</accession>
<evidence type="ECO:0000256" key="5">
    <source>
        <dbReference type="ARBA" id="ARBA00023128"/>
    </source>
</evidence>
<evidence type="ECO:0000313" key="12">
    <source>
        <dbReference type="Proteomes" id="UP001652620"/>
    </source>
</evidence>
<evidence type="ECO:0000256" key="7">
    <source>
        <dbReference type="ARBA" id="ARBA00035138"/>
    </source>
</evidence>
<evidence type="ECO:0000256" key="10">
    <source>
        <dbReference type="SAM" id="MobiDB-lite"/>
    </source>
</evidence>
<reference evidence="13" key="2">
    <citation type="submission" date="2022-04" db="UniProtKB">
        <authorList>
            <consortium name="RefSeq"/>
        </authorList>
    </citation>
    <scope>IDENTIFICATION</scope>
    <source>
        <strain evidence="13">Punador</strain>
    </source>
</reference>
<evidence type="ECO:0000256" key="2">
    <source>
        <dbReference type="ARBA" id="ARBA00009672"/>
    </source>
</evidence>
<evidence type="ECO:0000256" key="6">
    <source>
        <dbReference type="ARBA" id="ARBA00023274"/>
    </source>
</evidence>
<feature type="compositionally biased region" description="Polar residues" evidence="10">
    <location>
        <begin position="216"/>
        <end position="234"/>
    </location>
</feature>
<evidence type="ECO:0000256" key="9">
    <source>
        <dbReference type="SAM" id="Coils"/>
    </source>
</evidence>
<dbReference type="OrthoDB" id="5988811at2759"/>
<reference evidence="11" key="1">
    <citation type="journal article" date="2014" name="BMC Genomics">
        <title>Characterizing the developmental transcriptome of the oriental fruit fly, Bactrocera dorsalis (Diptera: Tephritidae) through comparative genomic analysis with Drosophila melanogaster utilizing modENCODE datasets.</title>
        <authorList>
            <person name="Geib S.M."/>
            <person name="Calla B."/>
            <person name="Hall B."/>
            <person name="Hou S."/>
            <person name="Manoukis N.C."/>
        </authorList>
    </citation>
    <scope>NUCLEOTIDE SEQUENCE</scope>
    <source>
        <strain evidence="11">Punador</strain>
    </source>
</reference>
<evidence type="ECO:0000256" key="8">
    <source>
        <dbReference type="ARBA" id="ARBA00035344"/>
    </source>
</evidence>
<dbReference type="RefSeq" id="XP_011200470.2">
    <property type="nucleotide sequence ID" value="XM_011202168.4"/>
</dbReference>